<reference evidence="8 9" key="1">
    <citation type="submission" date="2021-02" db="EMBL/GenBank/DDBJ databases">
        <title>Nitrogen-fixing ability and nitrogen fixation related genes of thermophilic fermentative bacteria in the genus Caldicellulosiruptor.</title>
        <authorList>
            <person name="Chen Y."/>
            <person name="Nishihara A."/>
            <person name="Haruta S."/>
        </authorList>
    </citation>
    <scope>NUCLEOTIDE SEQUENCE [LARGE SCALE GENOMIC DNA]</scope>
    <source>
        <strain evidence="8 9">YA01</strain>
    </source>
</reference>
<keyword evidence="5 7" id="KW-1133">Transmembrane helix</keyword>
<feature type="transmembrane region" description="Helical" evidence="7">
    <location>
        <begin position="108"/>
        <end position="127"/>
    </location>
</feature>
<evidence type="ECO:0000256" key="4">
    <source>
        <dbReference type="ARBA" id="ARBA00022692"/>
    </source>
</evidence>
<dbReference type="PANTHER" id="PTHR42925">
    <property type="entry name" value="MULTIDRUG AND TOXIN EFFLUX PROTEIN MATE FAMILY"/>
    <property type="match status" value="1"/>
</dbReference>
<feature type="transmembrane region" description="Helical" evidence="7">
    <location>
        <begin position="139"/>
        <end position="163"/>
    </location>
</feature>
<evidence type="ECO:0000256" key="3">
    <source>
        <dbReference type="ARBA" id="ARBA00022475"/>
    </source>
</evidence>
<keyword evidence="3" id="KW-1003">Cell membrane</keyword>
<feature type="transmembrane region" description="Helical" evidence="7">
    <location>
        <begin position="61"/>
        <end position="88"/>
    </location>
</feature>
<name>A0ABM7NPN2_9FIRM</name>
<proteinExistence type="predicted"/>
<dbReference type="InterPro" id="IPR047135">
    <property type="entry name" value="YsiQ"/>
</dbReference>
<dbReference type="NCBIfam" id="TIGR00797">
    <property type="entry name" value="matE"/>
    <property type="match status" value="1"/>
</dbReference>
<organism evidence="8 9">
    <name type="scientific">Caldicellulosiruptor diazotrophicus</name>
    <dbReference type="NCBI Taxonomy" id="2806205"/>
    <lineage>
        <taxon>Bacteria</taxon>
        <taxon>Bacillati</taxon>
        <taxon>Bacillota</taxon>
        <taxon>Bacillota incertae sedis</taxon>
        <taxon>Caldicellulosiruptorales</taxon>
        <taxon>Caldicellulosiruptoraceae</taxon>
        <taxon>Caldicellulosiruptor</taxon>
    </lineage>
</organism>
<dbReference type="Proteomes" id="UP000663623">
    <property type="component" value="Chromosome"/>
</dbReference>
<dbReference type="EMBL" id="AP024480">
    <property type="protein sequence ID" value="BCS82084.1"/>
    <property type="molecule type" value="Genomic_DNA"/>
</dbReference>
<feature type="transmembrane region" description="Helical" evidence="7">
    <location>
        <begin position="169"/>
        <end position="190"/>
    </location>
</feature>
<feature type="transmembrane region" description="Helical" evidence="7">
    <location>
        <begin position="361"/>
        <end position="378"/>
    </location>
</feature>
<keyword evidence="2" id="KW-0813">Transport</keyword>
<evidence type="ECO:0000256" key="1">
    <source>
        <dbReference type="ARBA" id="ARBA00004651"/>
    </source>
</evidence>
<evidence type="ECO:0000256" key="6">
    <source>
        <dbReference type="ARBA" id="ARBA00023136"/>
    </source>
</evidence>
<gene>
    <name evidence="8" type="ORF">CaldiYA01_20440</name>
</gene>
<dbReference type="PANTHER" id="PTHR42925:SF1">
    <property type="entry name" value="VIRULENCE FACTOR MVIN"/>
    <property type="match status" value="1"/>
</dbReference>
<dbReference type="RefSeq" id="WP_207179368.1">
    <property type="nucleotide sequence ID" value="NZ_AP024480.1"/>
</dbReference>
<feature type="transmembrane region" description="Helical" evidence="7">
    <location>
        <begin position="20"/>
        <end position="40"/>
    </location>
</feature>
<dbReference type="Pfam" id="PF01554">
    <property type="entry name" value="MatE"/>
    <property type="match status" value="2"/>
</dbReference>
<protein>
    <submittedName>
        <fullName evidence="8">MATE family efflux transporter</fullName>
    </submittedName>
</protein>
<keyword evidence="4 7" id="KW-0812">Transmembrane</keyword>
<accession>A0ABM7NPN2</accession>
<dbReference type="PIRSF" id="PIRSF006603">
    <property type="entry name" value="DinF"/>
    <property type="match status" value="1"/>
</dbReference>
<evidence type="ECO:0000256" key="7">
    <source>
        <dbReference type="SAM" id="Phobius"/>
    </source>
</evidence>
<keyword evidence="9" id="KW-1185">Reference proteome</keyword>
<feature type="transmembrane region" description="Helical" evidence="7">
    <location>
        <begin position="398"/>
        <end position="419"/>
    </location>
</feature>
<comment type="subcellular location">
    <subcellularLocation>
        <location evidence="1">Cell membrane</location>
        <topology evidence="1">Multi-pass membrane protein</topology>
    </subcellularLocation>
</comment>
<evidence type="ECO:0000256" key="5">
    <source>
        <dbReference type="ARBA" id="ARBA00022989"/>
    </source>
</evidence>
<dbReference type="InterPro" id="IPR048279">
    <property type="entry name" value="MdtK-like"/>
</dbReference>
<sequence>MSINLSNKETVPVDKYANNLALFFKFSLPLVIENVLRSFLSNINILMLSRYSNEAVAAVSIASQIIMLVITVYSMFSAGTATLLSQYLGANKKDMAEEIAALSFRVNFLIGLFLSIFISAFARPILIGMKTPSELMSMCFVYLTIVGGGSFLQSILGVLSAISRSYKNTFLPMFFSFVMNILNIVGNWLVVFEPIKLPVSKIMGISLSVVLSEFITCIFFLFILKSSYSLNILFLRKRGLSSYVAIIKQLFSLSLPLTAEGISYPLSQVVITSFIARLGSVSLAARTYVSNIVFFVYILGFSMGQCSQIIVAHLVGSNKIGIAHKFCIMISKLIILSNISLSLLFIILGKRIITLYTHDKEIIYIAYSLFIVDLFVEIGRGLNHAFSFALRGVGDVKFMMMFSLLGMWGISVFLSYILGLSLKMGLIGMWIAFALDEWTRGIALAIRWIKKRWVCSITNYS</sequence>
<dbReference type="CDD" id="cd13134">
    <property type="entry name" value="MATE_like_8"/>
    <property type="match status" value="1"/>
</dbReference>
<evidence type="ECO:0000256" key="2">
    <source>
        <dbReference type="ARBA" id="ARBA00022448"/>
    </source>
</evidence>
<evidence type="ECO:0000313" key="8">
    <source>
        <dbReference type="EMBL" id="BCS82084.1"/>
    </source>
</evidence>
<keyword evidence="6 7" id="KW-0472">Membrane</keyword>
<feature type="transmembrane region" description="Helical" evidence="7">
    <location>
        <begin position="202"/>
        <end position="224"/>
    </location>
</feature>
<feature type="transmembrane region" description="Helical" evidence="7">
    <location>
        <begin position="292"/>
        <end position="316"/>
    </location>
</feature>
<feature type="transmembrane region" description="Helical" evidence="7">
    <location>
        <begin position="322"/>
        <end position="349"/>
    </location>
</feature>
<dbReference type="InterPro" id="IPR002528">
    <property type="entry name" value="MATE_fam"/>
</dbReference>
<evidence type="ECO:0000313" key="9">
    <source>
        <dbReference type="Proteomes" id="UP000663623"/>
    </source>
</evidence>